<dbReference type="Proteomes" id="UP001179952">
    <property type="component" value="Unassembled WGS sequence"/>
</dbReference>
<reference evidence="2" key="2">
    <citation type="submission" date="2023-06" db="EMBL/GenBank/DDBJ databases">
        <authorList>
            <person name="Ma L."/>
            <person name="Liu K.-W."/>
            <person name="Li Z."/>
            <person name="Hsiao Y.-Y."/>
            <person name="Qi Y."/>
            <person name="Fu T."/>
            <person name="Tang G."/>
            <person name="Zhang D."/>
            <person name="Sun W.-H."/>
            <person name="Liu D.-K."/>
            <person name="Li Y."/>
            <person name="Chen G.-Z."/>
            <person name="Liu X.-D."/>
            <person name="Liao X.-Y."/>
            <person name="Jiang Y.-T."/>
            <person name="Yu X."/>
            <person name="Hao Y."/>
            <person name="Huang J."/>
            <person name="Zhao X.-W."/>
            <person name="Ke S."/>
            <person name="Chen Y.-Y."/>
            <person name="Wu W.-L."/>
            <person name="Hsu J.-L."/>
            <person name="Lin Y.-F."/>
            <person name="Huang M.-D."/>
            <person name="Li C.-Y."/>
            <person name="Huang L."/>
            <person name="Wang Z.-W."/>
            <person name="Zhao X."/>
            <person name="Zhong W.-Y."/>
            <person name="Peng D.-H."/>
            <person name="Ahmad S."/>
            <person name="Lan S."/>
            <person name="Zhang J.-S."/>
            <person name="Tsai W.-C."/>
            <person name="Van De Peer Y."/>
            <person name="Liu Z.-J."/>
        </authorList>
    </citation>
    <scope>NUCLEOTIDE SEQUENCE</scope>
    <source>
        <strain evidence="2">SCP</strain>
        <tissue evidence="2">Leaves</tissue>
    </source>
</reference>
<dbReference type="GO" id="GO:0005739">
    <property type="term" value="C:mitochondrion"/>
    <property type="evidence" value="ECO:0007669"/>
    <property type="project" value="TreeGrafter"/>
</dbReference>
<keyword evidence="3" id="KW-1185">Reference proteome</keyword>
<keyword evidence="1" id="KW-0472">Membrane</keyword>
<evidence type="ECO:0000313" key="2">
    <source>
        <dbReference type="EMBL" id="KAK1259797.1"/>
    </source>
</evidence>
<keyword evidence="1" id="KW-1133">Transmembrane helix</keyword>
<dbReference type="PANTHER" id="PTHR33156:SF2">
    <property type="entry name" value="OS01G0738000 PROTEIN"/>
    <property type="match status" value="1"/>
</dbReference>
<keyword evidence="1" id="KW-0812">Transmembrane</keyword>
<dbReference type="AlphaFoldDB" id="A0AAV9A6I0"/>
<dbReference type="EMBL" id="JAUJYN010000012">
    <property type="protein sequence ID" value="KAK1259797.1"/>
    <property type="molecule type" value="Genomic_DNA"/>
</dbReference>
<evidence type="ECO:0000313" key="3">
    <source>
        <dbReference type="Proteomes" id="UP001179952"/>
    </source>
</evidence>
<protein>
    <submittedName>
        <fullName evidence="2">Uncharacterized protein</fullName>
    </submittedName>
</protein>
<reference evidence="2" key="1">
    <citation type="journal article" date="2023" name="Nat. Commun.">
        <title>Diploid and tetraploid genomes of Acorus and the evolution of monocots.</title>
        <authorList>
            <person name="Ma L."/>
            <person name="Liu K.W."/>
            <person name="Li Z."/>
            <person name="Hsiao Y.Y."/>
            <person name="Qi Y."/>
            <person name="Fu T."/>
            <person name="Tang G.D."/>
            <person name="Zhang D."/>
            <person name="Sun W.H."/>
            <person name="Liu D.K."/>
            <person name="Li Y."/>
            <person name="Chen G.Z."/>
            <person name="Liu X.D."/>
            <person name="Liao X.Y."/>
            <person name="Jiang Y.T."/>
            <person name="Yu X."/>
            <person name="Hao Y."/>
            <person name="Huang J."/>
            <person name="Zhao X.W."/>
            <person name="Ke S."/>
            <person name="Chen Y.Y."/>
            <person name="Wu W.L."/>
            <person name="Hsu J.L."/>
            <person name="Lin Y.F."/>
            <person name="Huang M.D."/>
            <person name="Li C.Y."/>
            <person name="Huang L."/>
            <person name="Wang Z.W."/>
            <person name="Zhao X."/>
            <person name="Zhong W.Y."/>
            <person name="Peng D.H."/>
            <person name="Ahmad S."/>
            <person name="Lan S."/>
            <person name="Zhang J.S."/>
            <person name="Tsai W.C."/>
            <person name="Van de Peer Y."/>
            <person name="Liu Z.J."/>
        </authorList>
    </citation>
    <scope>NUCLEOTIDE SEQUENCE</scope>
    <source>
        <strain evidence="2">SCP</strain>
    </source>
</reference>
<accession>A0AAV9A6I0</accession>
<evidence type="ECO:0000256" key="1">
    <source>
        <dbReference type="SAM" id="Phobius"/>
    </source>
</evidence>
<name>A0AAV9A6I0_ACOGR</name>
<feature type="transmembrane region" description="Helical" evidence="1">
    <location>
        <begin position="91"/>
        <end position="114"/>
    </location>
</feature>
<dbReference type="InterPro" id="IPR043459">
    <property type="entry name" value="NFD6/NOXY2-like"/>
</dbReference>
<organism evidence="2 3">
    <name type="scientific">Acorus gramineus</name>
    <name type="common">Dwarf sweet flag</name>
    <dbReference type="NCBI Taxonomy" id="55184"/>
    <lineage>
        <taxon>Eukaryota</taxon>
        <taxon>Viridiplantae</taxon>
        <taxon>Streptophyta</taxon>
        <taxon>Embryophyta</taxon>
        <taxon>Tracheophyta</taxon>
        <taxon>Spermatophyta</taxon>
        <taxon>Magnoliopsida</taxon>
        <taxon>Liliopsida</taxon>
        <taxon>Acoraceae</taxon>
        <taxon>Acorus</taxon>
    </lineage>
</organism>
<comment type="caution">
    <text evidence="2">The sequence shown here is derived from an EMBL/GenBank/DDBJ whole genome shotgun (WGS) entry which is preliminary data.</text>
</comment>
<sequence>MASFANCARRTFLSSVSPRTLLRSLASSKSSPFTLLSKRKLPLNVSRQYKICLYRLPLELGCVQSLMPLHSATASVLLNSMLSSKTGSWGWLSEGISLLMLICVFSFIFCAFWFHGL</sequence>
<dbReference type="PANTHER" id="PTHR33156">
    <property type="entry name" value="OS02G0230000 PROTEIN"/>
    <property type="match status" value="1"/>
</dbReference>
<proteinExistence type="predicted"/>
<gene>
    <name evidence="2" type="ORF">QJS04_geneDACA010244</name>
</gene>